<feature type="region of interest" description="Disordered" evidence="1">
    <location>
        <begin position="38"/>
        <end position="69"/>
    </location>
</feature>
<evidence type="ECO:0000313" key="2">
    <source>
        <dbReference type="EMBL" id="CAK7919242.1"/>
    </source>
</evidence>
<protein>
    <submittedName>
        <fullName evidence="2">Uncharacterized protein</fullName>
    </submittedName>
</protein>
<reference evidence="2" key="1">
    <citation type="submission" date="2024-01" db="EMBL/GenBank/DDBJ databases">
        <authorList>
            <person name="Webb A."/>
        </authorList>
    </citation>
    <scope>NUCLEOTIDE SEQUENCE</scope>
    <source>
        <strain evidence="2">Pm1</strain>
    </source>
</reference>
<gene>
    <name evidence="2" type="ORF">PM001_LOCUS5955</name>
</gene>
<proteinExistence type="predicted"/>
<organism evidence="2 3">
    <name type="scientific">Peronospora matthiolae</name>
    <dbReference type="NCBI Taxonomy" id="2874970"/>
    <lineage>
        <taxon>Eukaryota</taxon>
        <taxon>Sar</taxon>
        <taxon>Stramenopiles</taxon>
        <taxon>Oomycota</taxon>
        <taxon>Peronosporomycetes</taxon>
        <taxon>Peronosporales</taxon>
        <taxon>Peronosporaceae</taxon>
        <taxon>Peronospora</taxon>
    </lineage>
</organism>
<accession>A0AAV1TI15</accession>
<dbReference type="Proteomes" id="UP001162060">
    <property type="component" value="Unassembled WGS sequence"/>
</dbReference>
<comment type="caution">
    <text evidence="2">The sequence shown here is derived from an EMBL/GenBank/DDBJ whole genome shotgun (WGS) entry which is preliminary data.</text>
</comment>
<sequence length="69" mass="7843">MAYNSAKLKRSLTKRLSGLYIMILTATYKEEEERCLQLLGEQEPREEEDDDTGQDKFGTADDVGSILDL</sequence>
<dbReference type="AlphaFoldDB" id="A0AAV1TI15"/>
<dbReference type="EMBL" id="CAKLBY020000048">
    <property type="protein sequence ID" value="CAK7919242.1"/>
    <property type="molecule type" value="Genomic_DNA"/>
</dbReference>
<evidence type="ECO:0000256" key="1">
    <source>
        <dbReference type="SAM" id="MobiDB-lite"/>
    </source>
</evidence>
<evidence type="ECO:0000313" key="3">
    <source>
        <dbReference type="Proteomes" id="UP001162060"/>
    </source>
</evidence>
<name>A0AAV1TI15_9STRA</name>